<comment type="caution">
    <text evidence="2">The sequence shown here is derived from an EMBL/GenBank/DDBJ whole genome shotgun (WGS) entry which is preliminary data.</text>
</comment>
<evidence type="ECO:0000313" key="3">
    <source>
        <dbReference type="Proteomes" id="UP001153069"/>
    </source>
</evidence>
<keyword evidence="3" id="KW-1185">Reference proteome</keyword>
<dbReference type="EMBL" id="CAICTM010002416">
    <property type="protein sequence ID" value="CAB9529172.1"/>
    <property type="molecule type" value="Genomic_DNA"/>
</dbReference>
<sequence length="303" mass="33152">MENPPTARGRSGRTERTVSPKASNNKPSRDIAKMRAHVSHPPMKSTSTRNLTKKKSSSTSSTTTTTSSSSSSKNRKSRSLSPTPKKIRALRRTWTMQNDADLSSCSATSASSCSSSCSFHTKIDIPAAPPGPPILKNADDSTVVVTRQRRRQHRRVEFDITEIREHAMILDEGNEDGPAMLTIDWECQNTTVTTVQEYYLERSMDRGPVRAMEPTERAAILIRAGGCMDVAYLTQNLALTESQHLCLTGTTTTTTTKHAKTLHPSCSGGGEKKKKGYFSKMKKAAKVAVYGKTPKEVNSTASQ</sequence>
<accession>A0A9N8EY20</accession>
<feature type="compositionally biased region" description="Low complexity" evidence="1">
    <location>
        <begin position="57"/>
        <end position="72"/>
    </location>
</feature>
<evidence type="ECO:0000256" key="1">
    <source>
        <dbReference type="SAM" id="MobiDB-lite"/>
    </source>
</evidence>
<proteinExistence type="predicted"/>
<evidence type="ECO:0000313" key="2">
    <source>
        <dbReference type="EMBL" id="CAB9529172.1"/>
    </source>
</evidence>
<dbReference type="Proteomes" id="UP001153069">
    <property type="component" value="Unassembled WGS sequence"/>
</dbReference>
<organism evidence="2 3">
    <name type="scientific">Seminavis robusta</name>
    <dbReference type="NCBI Taxonomy" id="568900"/>
    <lineage>
        <taxon>Eukaryota</taxon>
        <taxon>Sar</taxon>
        <taxon>Stramenopiles</taxon>
        <taxon>Ochrophyta</taxon>
        <taxon>Bacillariophyta</taxon>
        <taxon>Bacillariophyceae</taxon>
        <taxon>Bacillariophycidae</taxon>
        <taxon>Naviculales</taxon>
        <taxon>Naviculaceae</taxon>
        <taxon>Seminavis</taxon>
    </lineage>
</organism>
<name>A0A9N8EY20_9STRA</name>
<gene>
    <name evidence="2" type="ORF">SEMRO_2418_G326990.1</name>
</gene>
<protein>
    <submittedName>
        <fullName evidence="2">Uncharacterized protein</fullName>
    </submittedName>
</protein>
<dbReference type="AlphaFoldDB" id="A0A9N8EY20"/>
<reference evidence="2" key="1">
    <citation type="submission" date="2020-06" db="EMBL/GenBank/DDBJ databases">
        <authorList>
            <consortium name="Plant Systems Biology data submission"/>
        </authorList>
    </citation>
    <scope>NUCLEOTIDE SEQUENCE</scope>
    <source>
        <strain evidence="2">D6</strain>
    </source>
</reference>
<feature type="region of interest" description="Disordered" evidence="1">
    <location>
        <begin position="1"/>
        <end position="89"/>
    </location>
</feature>